<organism evidence="1 2">
    <name type="scientific">Panicum hallii var. hallii</name>
    <dbReference type="NCBI Taxonomy" id="1504633"/>
    <lineage>
        <taxon>Eukaryota</taxon>
        <taxon>Viridiplantae</taxon>
        <taxon>Streptophyta</taxon>
        <taxon>Embryophyta</taxon>
        <taxon>Tracheophyta</taxon>
        <taxon>Spermatophyta</taxon>
        <taxon>Magnoliopsida</taxon>
        <taxon>Liliopsida</taxon>
        <taxon>Poales</taxon>
        <taxon>Poaceae</taxon>
        <taxon>PACMAD clade</taxon>
        <taxon>Panicoideae</taxon>
        <taxon>Panicodae</taxon>
        <taxon>Paniceae</taxon>
        <taxon>Panicinae</taxon>
        <taxon>Panicum</taxon>
        <taxon>Panicum sect. Panicum</taxon>
    </lineage>
</organism>
<name>A0A2T7DI38_9POAL</name>
<dbReference type="AlphaFoldDB" id="A0A2T7DI38"/>
<proteinExistence type="predicted"/>
<accession>A0A2T7DI38</accession>
<gene>
    <name evidence="1" type="ORF">GQ55_5G196200</name>
</gene>
<dbReference type="EMBL" id="CM009753">
    <property type="protein sequence ID" value="PUZ55237.1"/>
    <property type="molecule type" value="Genomic_DNA"/>
</dbReference>
<dbReference type="Proteomes" id="UP000244336">
    <property type="component" value="Chromosome 5"/>
</dbReference>
<reference evidence="1 2" key="1">
    <citation type="submission" date="2018-04" db="EMBL/GenBank/DDBJ databases">
        <title>WGS assembly of Panicum hallii var. hallii HAL2.</title>
        <authorList>
            <person name="Lovell J."/>
            <person name="Jenkins J."/>
            <person name="Lowry D."/>
            <person name="Mamidi S."/>
            <person name="Sreedasyam A."/>
            <person name="Weng X."/>
            <person name="Barry K."/>
            <person name="Bonette J."/>
            <person name="Campitelli B."/>
            <person name="Daum C."/>
            <person name="Gordon S."/>
            <person name="Gould B."/>
            <person name="Lipzen A."/>
            <person name="MacQueen A."/>
            <person name="Palacio-Mejia J."/>
            <person name="Plott C."/>
            <person name="Shakirov E."/>
            <person name="Shu S."/>
            <person name="Yoshinaga Y."/>
            <person name="Zane M."/>
            <person name="Rokhsar D."/>
            <person name="Grimwood J."/>
            <person name="Schmutz J."/>
            <person name="Juenger T."/>
        </authorList>
    </citation>
    <scope>NUCLEOTIDE SEQUENCE [LARGE SCALE GENOMIC DNA]</scope>
    <source>
        <strain evidence="2">cv. HAL2</strain>
    </source>
</reference>
<sequence>MRLVELAHNGRLLLPGRAKAGWHGDGAATPCLSEDFEGTQCEEISSAHTPHRRQKTSLVNCSFSSFLLCVSFLCSSELLLYHKCWAAFLSAASKKKAPIRVLLYRAMHHIQIYNTSSIKWEAQL</sequence>
<protein>
    <submittedName>
        <fullName evidence="1">Uncharacterized protein</fullName>
    </submittedName>
</protein>
<keyword evidence="2" id="KW-1185">Reference proteome</keyword>
<evidence type="ECO:0000313" key="2">
    <source>
        <dbReference type="Proteomes" id="UP000244336"/>
    </source>
</evidence>
<dbReference type="Gramene" id="PUZ55237">
    <property type="protein sequence ID" value="PUZ55237"/>
    <property type="gene ID" value="GQ55_5G196200"/>
</dbReference>
<evidence type="ECO:0000313" key="1">
    <source>
        <dbReference type="EMBL" id="PUZ55237.1"/>
    </source>
</evidence>